<dbReference type="Gene3D" id="1.10.1130.10">
    <property type="entry name" value="Flavocytochrome C3, Chain A"/>
    <property type="match status" value="2"/>
</dbReference>
<dbReference type="SUPFAM" id="SSF48695">
    <property type="entry name" value="Multiheme cytochromes"/>
    <property type="match status" value="2"/>
</dbReference>
<dbReference type="Proteomes" id="UP000249590">
    <property type="component" value="Unassembled WGS sequence"/>
</dbReference>
<evidence type="ECO:0000256" key="13">
    <source>
        <dbReference type="ARBA" id="ARBA00049131"/>
    </source>
</evidence>
<evidence type="ECO:0000256" key="6">
    <source>
        <dbReference type="ARBA" id="ARBA00022617"/>
    </source>
</evidence>
<dbReference type="GO" id="GO:0020037">
    <property type="term" value="F:heme binding"/>
    <property type="evidence" value="ECO:0007669"/>
    <property type="project" value="InterPro"/>
</dbReference>
<evidence type="ECO:0000256" key="7">
    <source>
        <dbReference type="ARBA" id="ARBA00022723"/>
    </source>
</evidence>
<feature type="domain" description="Cytochrome c" evidence="15">
    <location>
        <begin position="123"/>
        <end position="225"/>
    </location>
</feature>
<keyword evidence="11" id="KW-0560">Oxidoreductase</keyword>
<keyword evidence="12 14" id="KW-0408">Iron</keyword>
<dbReference type="PROSITE" id="PS51007">
    <property type="entry name" value="CYTC"/>
    <property type="match status" value="1"/>
</dbReference>
<dbReference type="Gene3D" id="1.10.780.10">
    <property type="entry name" value="Hydroxylamine Oxidoreductase, Chain A, domain 1"/>
    <property type="match status" value="1"/>
</dbReference>
<keyword evidence="5" id="KW-0813">Transport</keyword>
<evidence type="ECO:0000256" key="9">
    <source>
        <dbReference type="ARBA" id="ARBA00022837"/>
    </source>
</evidence>
<dbReference type="InterPro" id="IPR012286">
    <property type="entry name" value="Tetrahaem_cytochrome"/>
</dbReference>
<evidence type="ECO:0000256" key="8">
    <source>
        <dbReference type="ARBA" id="ARBA00022729"/>
    </source>
</evidence>
<dbReference type="GO" id="GO:0046872">
    <property type="term" value="F:metal ion binding"/>
    <property type="evidence" value="ECO:0007669"/>
    <property type="project" value="UniProtKB-KW"/>
</dbReference>
<evidence type="ECO:0000256" key="10">
    <source>
        <dbReference type="ARBA" id="ARBA00022982"/>
    </source>
</evidence>
<sequence>MRMSRNALLWCLWVGLTLAAGGALASIAYVGGARDIFLIGRTTGAHHQIEVACEACHTSGFFADRVTVRKDMNKACLTCHEEELKEADDSHPVKKFRDPRNVARRAELDALYCITCHAEHVPEETRVGAVTLPMDYCMACHQDVYENRPTHKGYGFETCASAGCHNFHDNTALYEDFLLRHAAEPDFAADPVQPFSAAARSHPRLTAILSDDPVASLKAYLENAGTAPDEAGEDARTALAEILRAGDAVAPDGLATPGVVAAWAASKHATSGVNCGGCHAPEADPADRAALAAAWTPSPGMETCRDCHKRETDTFREGRHAMRFHPALPEPRKAPENAVLAALTAPFRDVPLTAMTVDKARIPMKPDAHGESVGTCGQCHAPHQPDLATAAVEACASCHDDPHTRAYFTSPHFRLWEAERDGTAPAGTGVTCGDCHMPKIELRRGRFFVTHNQNATLRPNEKMIRPVCLNCHGLSFAIDALADPELVERNFNGRPSAHVPSIDWARSRTEGGK</sequence>
<dbReference type="GO" id="GO:0009055">
    <property type="term" value="F:electron transfer activity"/>
    <property type="evidence" value="ECO:0007669"/>
    <property type="project" value="InterPro"/>
</dbReference>
<evidence type="ECO:0000256" key="3">
    <source>
        <dbReference type="ARBA" id="ARBA00009288"/>
    </source>
</evidence>
<dbReference type="PANTHER" id="PTHR30633">
    <property type="entry name" value="CYTOCHROME C-552 RESPIRATORY NITRITE REDUCTASE"/>
    <property type="match status" value="1"/>
</dbReference>
<evidence type="ECO:0000256" key="2">
    <source>
        <dbReference type="ARBA" id="ARBA00004196"/>
    </source>
</evidence>
<comment type="similarity">
    <text evidence="3">Belongs to the cytochrome c-552 family.</text>
</comment>
<keyword evidence="6 14" id="KW-0349">Heme</keyword>
<keyword evidence="9" id="KW-0106">Calcium</keyword>
<dbReference type="AlphaFoldDB" id="A0A8B2P4V5"/>
<evidence type="ECO:0000256" key="1">
    <source>
        <dbReference type="ARBA" id="ARBA00001926"/>
    </source>
</evidence>
<gene>
    <name evidence="16" type="ORF">DLJ53_03790</name>
</gene>
<keyword evidence="7 14" id="KW-0479">Metal-binding</keyword>
<dbReference type="EMBL" id="QHHQ01000001">
    <property type="protein sequence ID" value="RAI03619.1"/>
    <property type="molecule type" value="Genomic_DNA"/>
</dbReference>
<dbReference type="InterPro" id="IPR003321">
    <property type="entry name" value="Cyt_c552"/>
</dbReference>
<organism evidence="16 17">
    <name type="scientific">Acuticoccus sediminis</name>
    <dbReference type="NCBI Taxonomy" id="2184697"/>
    <lineage>
        <taxon>Bacteria</taxon>
        <taxon>Pseudomonadati</taxon>
        <taxon>Pseudomonadota</taxon>
        <taxon>Alphaproteobacteria</taxon>
        <taxon>Hyphomicrobiales</taxon>
        <taxon>Amorphaceae</taxon>
        <taxon>Acuticoccus</taxon>
    </lineage>
</organism>
<comment type="catalytic activity">
    <reaction evidence="13">
        <text>6 Fe(III)-[cytochrome c] + NH4(+) + 2 H2O = 6 Fe(II)-[cytochrome c] + nitrite + 8 H(+)</text>
        <dbReference type="Rhea" id="RHEA:13089"/>
        <dbReference type="Rhea" id="RHEA-COMP:10350"/>
        <dbReference type="Rhea" id="RHEA-COMP:14399"/>
        <dbReference type="ChEBI" id="CHEBI:15377"/>
        <dbReference type="ChEBI" id="CHEBI:15378"/>
        <dbReference type="ChEBI" id="CHEBI:16301"/>
        <dbReference type="ChEBI" id="CHEBI:28938"/>
        <dbReference type="ChEBI" id="CHEBI:29033"/>
        <dbReference type="ChEBI" id="CHEBI:29034"/>
        <dbReference type="EC" id="1.7.2.2"/>
    </reaction>
</comment>
<evidence type="ECO:0000256" key="4">
    <source>
        <dbReference type="ARBA" id="ARBA00011887"/>
    </source>
</evidence>
<evidence type="ECO:0000256" key="5">
    <source>
        <dbReference type="ARBA" id="ARBA00022448"/>
    </source>
</evidence>
<comment type="caution">
    <text evidence="16">The sequence shown here is derived from an EMBL/GenBank/DDBJ whole genome shotgun (WGS) entry which is preliminary data.</text>
</comment>
<name>A0A8B2P4V5_9HYPH</name>
<evidence type="ECO:0000256" key="11">
    <source>
        <dbReference type="ARBA" id="ARBA00023002"/>
    </source>
</evidence>
<dbReference type="GO" id="GO:0030288">
    <property type="term" value="C:outer membrane-bounded periplasmic space"/>
    <property type="evidence" value="ECO:0007669"/>
    <property type="project" value="TreeGrafter"/>
</dbReference>
<keyword evidence="10" id="KW-0249">Electron transport</keyword>
<evidence type="ECO:0000259" key="15">
    <source>
        <dbReference type="PROSITE" id="PS51007"/>
    </source>
</evidence>
<comment type="subcellular location">
    <subcellularLocation>
        <location evidence="2">Cell envelope</location>
    </subcellularLocation>
</comment>
<protein>
    <recommendedName>
        <fullName evidence="4">nitrite reductase (cytochrome; ammonia-forming)</fullName>
        <ecNumber evidence="4">1.7.2.2</ecNumber>
    </recommendedName>
</protein>
<comment type="cofactor">
    <cofactor evidence="1">
        <name>heme c</name>
        <dbReference type="ChEBI" id="CHEBI:61717"/>
    </cofactor>
</comment>
<evidence type="ECO:0000256" key="12">
    <source>
        <dbReference type="ARBA" id="ARBA00023004"/>
    </source>
</evidence>
<dbReference type="GO" id="GO:0019645">
    <property type="term" value="P:anaerobic electron transport chain"/>
    <property type="evidence" value="ECO:0007669"/>
    <property type="project" value="TreeGrafter"/>
</dbReference>
<evidence type="ECO:0000313" key="17">
    <source>
        <dbReference type="Proteomes" id="UP000249590"/>
    </source>
</evidence>
<accession>A0A8B2P4V5</accession>
<reference evidence="16 17" key="1">
    <citation type="submission" date="2018-05" db="EMBL/GenBank/DDBJ databases">
        <title>Acuticoccus sediminis sp. nov., isolated from deep-sea sediment of Indian Ocean.</title>
        <authorList>
            <person name="Liu X."/>
            <person name="Lai Q."/>
            <person name="Du Y."/>
            <person name="Sun F."/>
            <person name="Zhang X."/>
            <person name="Wang S."/>
            <person name="Shao Z."/>
        </authorList>
    </citation>
    <scope>NUCLEOTIDE SEQUENCE [LARGE SCALE GENOMIC DNA]</scope>
    <source>
        <strain evidence="16 17">PTG4-2</strain>
    </source>
</reference>
<dbReference type="PANTHER" id="PTHR30633:SF0">
    <property type="entry name" value="CYTOCHROME C-552"/>
    <property type="match status" value="1"/>
</dbReference>
<dbReference type="GO" id="GO:0042279">
    <property type="term" value="F:nitrite reductase (cytochrome, ammonia-forming) activity"/>
    <property type="evidence" value="ECO:0007669"/>
    <property type="project" value="UniProtKB-EC"/>
</dbReference>
<dbReference type="InterPro" id="IPR036280">
    <property type="entry name" value="Multihaem_cyt_sf"/>
</dbReference>
<evidence type="ECO:0000313" key="16">
    <source>
        <dbReference type="EMBL" id="RAI03619.1"/>
    </source>
</evidence>
<keyword evidence="17" id="KW-1185">Reference proteome</keyword>
<dbReference type="Pfam" id="PF14537">
    <property type="entry name" value="Cytochrom_c3_2"/>
    <property type="match status" value="1"/>
</dbReference>
<dbReference type="InterPro" id="IPR009056">
    <property type="entry name" value="Cyt_c-like_dom"/>
</dbReference>
<dbReference type="EC" id="1.7.2.2" evidence="4"/>
<keyword evidence="8" id="KW-0732">Signal</keyword>
<proteinExistence type="inferred from homology"/>
<evidence type="ECO:0000256" key="14">
    <source>
        <dbReference type="PROSITE-ProRule" id="PRU00433"/>
    </source>
</evidence>